<dbReference type="AlphaFoldDB" id="A0A919PTG9"/>
<evidence type="ECO:0000313" key="3">
    <source>
        <dbReference type="Proteomes" id="UP000660611"/>
    </source>
</evidence>
<keyword evidence="3" id="KW-1185">Reference proteome</keyword>
<organism evidence="2 3">
    <name type="scientific">Dactylosporangium siamense</name>
    <dbReference type="NCBI Taxonomy" id="685454"/>
    <lineage>
        <taxon>Bacteria</taxon>
        <taxon>Bacillati</taxon>
        <taxon>Actinomycetota</taxon>
        <taxon>Actinomycetes</taxon>
        <taxon>Micromonosporales</taxon>
        <taxon>Micromonosporaceae</taxon>
        <taxon>Dactylosporangium</taxon>
    </lineage>
</organism>
<sequence>MAGAIVSLLVIGTAGQYAVGGEPDVADRPTQGSSLRTAVPPPARSAPSNQAATLRARAMDGLTALTTRDGGADPRYFEDGVWVHDQAPCFRCDVGPGVAAAALGALSGDERLKAMAIRTMDSAVQHHRLNTGAYGPPAGGETGPDIQTMFFAVHLGLTLHILGTSLDSAHRIAWTDALRAATDFLVRNGNFTWYTNGNISLGNAVVAGITAAATGQQRYADIYDEGLAFALDPPQSRWPGRGLILTRQPAAADGADGAGYLTETAGNGPPGFDADYTQTQADFAAILALVTADPRAIRLTNLLANQLLPRVDRTTWLLDTSSGSRHPDQHRTAPFTTCAAAVLAAHGRNDLVSLVDNQVAFIGTAFAESGGYTNVGMYQLWGSRMAPTLMVVR</sequence>
<feature type="region of interest" description="Disordered" evidence="1">
    <location>
        <begin position="22"/>
        <end position="50"/>
    </location>
</feature>
<dbReference type="EMBL" id="BONQ01000129">
    <property type="protein sequence ID" value="GIG50266.1"/>
    <property type="molecule type" value="Genomic_DNA"/>
</dbReference>
<reference evidence="2" key="1">
    <citation type="submission" date="2021-01" db="EMBL/GenBank/DDBJ databases">
        <title>Whole genome shotgun sequence of Dactylosporangium siamense NBRC 106093.</title>
        <authorList>
            <person name="Komaki H."/>
            <person name="Tamura T."/>
        </authorList>
    </citation>
    <scope>NUCLEOTIDE SEQUENCE</scope>
    <source>
        <strain evidence="2">NBRC 106093</strain>
    </source>
</reference>
<accession>A0A919PTG9</accession>
<proteinExistence type="predicted"/>
<protein>
    <submittedName>
        <fullName evidence="2">Uncharacterized protein</fullName>
    </submittedName>
</protein>
<evidence type="ECO:0000256" key="1">
    <source>
        <dbReference type="SAM" id="MobiDB-lite"/>
    </source>
</evidence>
<name>A0A919PTG9_9ACTN</name>
<gene>
    <name evidence="2" type="ORF">Dsi01nite_083070</name>
</gene>
<dbReference type="Proteomes" id="UP000660611">
    <property type="component" value="Unassembled WGS sequence"/>
</dbReference>
<evidence type="ECO:0000313" key="2">
    <source>
        <dbReference type="EMBL" id="GIG50266.1"/>
    </source>
</evidence>
<comment type="caution">
    <text evidence="2">The sequence shown here is derived from an EMBL/GenBank/DDBJ whole genome shotgun (WGS) entry which is preliminary data.</text>
</comment>